<dbReference type="Proteomes" id="UP000589292">
    <property type="component" value="Unassembled WGS sequence"/>
</dbReference>
<comment type="function">
    <text evidence="2">Antitoxin component of a type II toxin-antitoxin (TA) system.</text>
</comment>
<dbReference type="SUPFAM" id="SSF143120">
    <property type="entry name" value="YefM-like"/>
    <property type="match status" value="1"/>
</dbReference>
<dbReference type="InterPro" id="IPR051405">
    <property type="entry name" value="phD/YefM_antitoxin"/>
</dbReference>
<reference evidence="3 4" key="1">
    <citation type="journal article" date="1994" name="Int. J. Syst. Bacteriol.">
        <title>Phylogenetic positions of novel aerobic, bacteriochlorophyll a-containing bacteria and description of Roseococcus thiosulfatophilus gen. nov., sp. nov., Erythromicrobium ramosum gen. nov., sp. nov., and Erythrobacter litoralis sp. nov.</title>
        <authorList>
            <person name="Yurkov V."/>
            <person name="Stackebrandt E."/>
            <person name="Holmes A."/>
            <person name="Fuerst J.A."/>
            <person name="Hugenholtz P."/>
            <person name="Golecki J."/>
            <person name="Gad'on N."/>
            <person name="Gorlenko V.M."/>
            <person name="Kompantseva E.I."/>
            <person name="Drews G."/>
        </authorList>
    </citation>
    <scope>NUCLEOTIDE SEQUENCE [LARGE SCALE GENOMIC DNA]</scope>
    <source>
        <strain evidence="3 4">KR-99</strain>
    </source>
</reference>
<dbReference type="AlphaFoldDB" id="A0A7V8RDJ2"/>
<evidence type="ECO:0000313" key="3">
    <source>
        <dbReference type="EMBL" id="MBA1374464.1"/>
    </source>
</evidence>
<dbReference type="NCBIfam" id="TIGR01552">
    <property type="entry name" value="phd_fam"/>
    <property type="match status" value="1"/>
</dbReference>
<dbReference type="InterPro" id="IPR006442">
    <property type="entry name" value="Antitoxin_Phd/YefM"/>
</dbReference>
<gene>
    <name evidence="3" type="ORF">FG486_08945</name>
</gene>
<dbReference type="EMBL" id="VDES01000002">
    <property type="protein sequence ID" value="MBA1374464.1"/>
    <property type="molecule type" value="Genomic_DNA"/>
</dbReference>
<dbReference type="PANTHER" id="PTHR33713">
    <property type="entry name" value="ANTITOXIN YAFN-RELATED"/>
    <property type="match status" value="1"/>
</dbReference>
<dbReference type="InterPro" id="IPR036165">
    <property type="entry name" value="YefM-like_sf"/>
</dbReference>
<evidence type="ECO:0000256" key="2">
    <source>
        <dbReference type="RuleBase" id="RU362080"/>
    </source>
</evidence>
<accession>A0A7V8RDJ2</accession>
<proteinExistence type="inferred from homology"/>
<organism evidence="3 4">
    <name type="scientific">Sphingomonas ursincola</name>
    <dbReference type="NCBI Taxonomy" id="56361"/>
    <lineage>
        <taxon>Bacteria</taxon>
        <taxon>Pseudomonadati</taxon>
        <taxon>Pseudomonadota</taxon>
        <taxon>Alphaproteobacteria</taxon>
        <taxon>Sphingomonadales</taxon>
        <taxon>Sphingomonadaceae</taxon>
        <taxon>Sphingomonas</taxon>
    </lineage>
</organism>
<comment type="similarity">
    <text evidence="1 2">Belongs to the phD/YefM antitoxin family.</text>
</comment>
<keyword evidence="4" id="KW-1185">Reference proteome</keyword>
<name>A0A7V8RDJ2_9SPHN</name>
<dbReference type="Pfam" id="PF02604">
    <property type="entry name" value="PhdYeFM_antitox"/>
    <property type="match status" value="1"/>
</dbReference>
<dbReference type="PANTHER" id="PTHR33713:SF10">
    <property type="entry name" value="ANTITOXIN YAFN"/>
    <property type="match status" value="1"/>
</dbReference>
<protein>
    <recommendedName>
        <fullName evidence="2">Antitoxin</fullName>
    </recommendedName>
</protein>
<evidence type="ECO:0000256" key="1">
    <source>
        <dbReference type="ARBA" id="ARBA00009981"/>
    </source>
</evidence>
<sequence>MHDILAERCISISDLKKNPSAAIEAADGMPLAVLNRNTPAAYLVPAKAWAALMERLEDMELAEIVRQRLSENQERIKVRIEDL</sequence>
<comment type="caution">
    <text evidence="3">The sequence shown here is derived from an EMBL/GenBank/DDBJ whole genome shotgun (WGS) entry which is preliminary data.</text>
</comment>
<evidence type="ECO:0000313" key="4">
    <source>
        <dbReference type="Proteomes" id="UP000589292"/>
    </source>
</evidence>